<gene>
    <name evidence="1" type="ORF">K504DRAFT_444680</name>
</gene>
<protein>
    <submittedName>
        <fullName evidence="1">Uncharacterized protein</fullName>
    </submittedName>
</protein>
<sequence length="181" mass="19397">MFARFRATATLAVGFNAPGPFRVVIGRPCYAAAARAFHDATAKFTNLGPDGIIVTKEVPIQVGNPGEAYVCIPTEVGYALQASSCLPNSSSPLPKRLDKLALSYFHDTQHFALDSSPGCPRLVIPQQLPRQSVANTSPATLYLYGLIHTIALDGTPDAEFTDFASTTTLEIGRALDKLKDM</sequence>
<dbReference type="Proteomes" id="UP000799428">
    <property type="component" value="Unassembled WGS sequence"/>
</dbReference>
<evidence type="ECO:0000313" key="1">
    <source>
        <dbReference type="EMBL" id="KAF2702873.1"/>
    </source>
</evidence>
<proteinExistence type="predicted"/>
<evidence type="ECO:0000313" key="2">
    <source>
        <dbReference type="Proteomes" id="UP000799428"/>
    </source>
</evidence>
<organism evidence="1 2">
    <name type="scientific">Pleomassaria siparia CBS 279.74</name>
    <dbReference type="NCBI Taxonomy" id="1314801"/>
    <lineage>
        <taxon>Eukaryota</taxon>
        <taxon>Fungi</taxon>
        <taxon>Dikarya</taxon>
        <taxon>Ascomycota</taxon>
        <taxon>Pezizomycotina</taxon>
        <taxon>Dothideomycetes</taxon>
        <taxon>Pleosporomycetidae</taxon>
        <taxon>Pleosporales</taxon>
        <taxon>Pleomassariaceae</taxon>
        <taxon>Pleomassaria</taxon>
    </lineage>
</organism>
<accession>A0A6G1JRD4</accession>
<name>A0A6G1JRD4_9PLEO</name>
<dbReference type="EMBL" id="MU005791">
    <property type="protein sequence ID" value="KAF2702873.1"/>
    <property type="molecule type" value="Genomic_DNA"/>
</dbReference>
<keyword evidence="2" id="KW-1185">Reference proteome</keyword>
<dbReference type="OrthoDB" id="5330139at2759"/>
<reference evidence="1" key="1">
    <citation type="journal article" date="2020" name="Stud. Mycol.">
        <title>101 Dothideomycetes genomes: a test case for predicting lifestyles and emergence of pathogens.</title>
        <authorList>
            <person name="Haridas S."/>
            <person name="Albert R."/>
            <person name="Binder M."/>
            <person name="Bloem J."/>
            <person name="Labutti K."/>
            <person name="Salamov A."/>
            <person name="Andreopoulos B."/>
            <person name="Baker S."/>
            <person name="Barry K."/>
            <person name="Bills G."/>
            <person name="Bluhm B."/>
            <person name="Cannon C."/>
            <person name="Castanera R."/>
            <person name="Culley D."/>
            <person name="Daum C."/>
            <person name="Ezra D."/>
            <person name="Gonzalez J."/>
            <person name="Henrissat B."/>
            <person name="Kuo A."/>
            <person name="Liang C."/>
            <person name="Lipzen A."/>
            <person name="Lutzoni F."/>
            <person name="Magnuson J."/>
            <person name="Mondo S."/>
            <person name="Nolan M."/>
            <person name="Ohm R."/>
            <person name="Pangilinan J."/>
            <person name="Park H.-J."/>
            <person name="Ramirez L."/>
            <person name="Alfaro M."/>
            <person name="Sun H."/>
            <person name="Tritt A."/>
            <person name="Yoshinaga Y."/>
            <person name="Zwiers L.-H."/>
            <person name="Turgeon B."/>
            <person name="Goodwin S."/>
            <person name="Spatafora J."/>
            <person name="Crous P."/>
            <person name="Grigoriev I."/>
        </authorList>
    </citation>
    <scope>NUCLEOTIDE SEQUENCE</scope>
    <source>
        <strain evidence="1">CBS 279.74</strain>
    </source>
</reference>
<dbReference type="AlphaFoldDB" id="A0A6G1JRD4"/>